<dbReference type="Gene3D" id="1.20.1250.20">
    <property type="entry name" value="MFS general substrate transporter like domains"/>
    <property type="match status" value="1"/>
</dbReference>
<feature type="transmembrane region" description="Helical" evidence="7">
    <location>
        <begin position="104"/>
        <end position="126"/>
    </location>
</feature>
<dbReference type="GO" id="GO:0005886">
    <property type="term" value="C:plasma membrane"/>
    <property type="evidence" value="ECO:0007669"/>
    <property type="project" value="UniProtKB-SubCell"/>
</dbReference>
<name>A0A9X1SYI3_9ACTN</name>
<dbReference type="InterPro" id="IPR050171">
    <property type="entry name" value="MFS_Transporters"/>
</dbReference>
<comment type="caution">
    <text evidence="9">The sequence shown here is derived from an EMBL/GenBank/DDBJ whole genome shotgun (WGS) entry which is preliminary data.</text>
</comment>
<evidence type="ECO:0000256" key="4">
    <source>
        <dbReference type="ARBA" id="ARBA00022692"/>
    </source>
</evidence>
<dbReference type="PANTHER" id="PTHR23517">
    <property type="entry name" value="RESISTANCE PROTEIN MDTM, PUTATIVE-RELATED-RELATED"/>
    <property type="match status" value="1"/>
</dbReference>
<accession>A0A9X1SYI3</accession>
<feature type="transmembrane region" description="Helical" evidence="7">
    <location>
        <begin position="384"/>
        <end position="404"/>
    </location>
</feature>
<evidence type="ECO:0000256" key="5">
    <source>
        <dbReference type="ARBA" id="ARBA00022989"/>
    </source>
</evidence>
<gene>
    <name evidence="9" type="ORF">LR394_08875</name>
</gene>
<evidence type="ECO:0000259" key="8">
    <source>
        <dbReference type="PROSITE" id="PS50850"/>
    </source>
</evidence>
<dbReference type="EMBL" id="JAJOMB010000003">
    <property type="protein sequence ID" value="MCD5311008.1"/>
    <property type="molecule type" value="Genomic_DNA"/>
</dbReference>
<feature type="transmembrane region" description="Helical" evidence="7">
    <location>
        <begin position="312"/>
        <end position="332"/>
    </location>
</feature>
<dbReference type="InterPro" id="IPR036259">
    <property type="entry name" value="MFS_trans_sf"/>
</dbReference>
<evidence type="ECO:0000256" key="7">
    <source>
        <dbReference type="SAM" id="Phobius"/>
    </source>
</evidence>
<keyword evidence="4 7" id="KW-0812">Transmembrane</keyword>
<organism evidence="9 10">
    <name type="scientific">Kineosporia babensis</name>
    <dbReference type="NCBI Taxonomy" id="499548"/>
    <lineage>
        <taxon>Bacteria</taxon>
        <taxon>Bacillati</taxon>
        <taxon>Actinomycetota</taxon>
        <taxon>Actinomycetes</taxon>
        <taxon>Kineosporiales</taxon>
        <taxon>Kineosporiaceae</taxon>
        <taxon>Kineosporia</taxon>
    </lineage>
</organism>
<evidence type="ECO:0000313" key="9">
    <source>
        <dbReference type="EMBL" id="MCD5311008.1"/>
    </source>
</evidence>
<keyword evidence="10" id="KW-1185">Reference proteome</keyword>
<proteinExistence type="predicted"/>
<dbReference type="InterPro" id="IPR020846">
    <property type="entry name" value="MFS_dom"/>
</dbReference>
<feature type="transmembrane region" description="Helical" evidence="7">
    <location>
        <begin position="80"/>
        <end position="98"/>
    </location>
</feature>
<feature type="domain" description="Major facilitator superfamily (MFS) profile" evidence="8">
    <location>
        <begin position="14"/>
        <end position="410"/>
    </location>
</feature>
<evidence type="ECO:0000256" key="1">
    <source>
        <dbReference type="ARBA" id="ARBA00004651"/>
    </source>
</evidence>
<evidence type="ECO:0000313" key="10">
    <source>
        <dbReference type="Proteomes" id="UP001138997"/>
    </source>
</evidence>
<feature type="transmembrane region" description="Helical" evidence="7">
    <location>
        <begin position="17"/>
        <end position="36"/>
    </location>
</feature>
<dbReference type="AlphaFoldDB" id="A0A9X1SYI3"/>
<reference evidence="9" key="1">
    <citation type="submission" date="2021-11" db="EMBL/GenBank/DDBJ databases">
        <title>Streptomyces corallinus and Kineosporia corallina sp. nov., two new coral-derived marine actinobacteria.</title>
        <authorList>
            <person name="Buangrab K."/>
            <person name="Sutthacheep M."/>
            <person name="Yeemin T."/>
            <person name="Harunari E."/>
            <person name="Igarashi Y."/>
            <person name="Sripreechasak P."/>
            <person name="Kanchanasin P."/>
            <person name="Tanasupawat S."/>
            <person name="Phongsopitanun W."/>
        </authorList>
    </citation>
    <scope>NUCLEOTIDE SEQUENCE</scope>
    <source>
        <strain evidence="9">JCM 31032</strain>
    </source>
</reference>
<dbReference type="InterPro" id="IPR011701">
    <property type="entry name" value="MFS"/>
</dbReference>
<protein>
    <submittedName>
        <fullName evidence="9">MFS transporter</fullName>
    </submittedName>
</protein>
<evidence type="ECO:0000256" key="6">
    <source>
        <dbReference type="ARBA" id="ARBA00023136"/>
    </source>
</evidence>
<dbReference type="SUPFAM" id="SSF103473">
    <property type="entry name" value="MFS general substrate transporter"/>
    <property type="match status" value="1"/>
</dbReference>
<sequence length="419" mass="43461">MCGFIGAYRALPRPSRLLMINMFGINLGFYLVLPFLAGYMGGLGYAAATIGLVLALRTLSQQGLTLFSGAAADRLGCRPMIILGCALRVVAFGLFTLVDSLPGLIAASVLTGLAGAVFSPAVRAYLMQDAGEHRAEAFAVLNTVGHAGALIGPLLGAALITVDFRLVAAVACVIFAVLTVGQVLALPARPVPKLETSLLGGWAEVLGNRRFLLFALGGSVYFALFGQLYLALPVEAQRVSGVEGAVSAVFIASTLIGIFGSVQLTSWFKARYSEGTSMAGGLAMMGLGFVPLAVGGPFLATAPAGEWNVEGGLAVLPILLGTVVFTVGMAVAQPFSMTLLAQVGSERLSGTYYGVFYLAQALAATVVNVAVGELLDRFPHGAGRALPFAFLLLVGLAGGTLISWMNRTGRLNQRPSLDQ</sequence>
<comment type="subcellular location">
    <subcellularLocation>
        <location evidence="1">Cell membrane</location>
        <topology evidence="1">Multi-pass membrane protein</topology>
    </subcellularLocation>
</comment>
<dbReference type="GO" id="GO:0022857">
    <property type="term" value="F:transmembrane transporter activity"/>
    <property type="evidence" value="ECO:0007669"/>
    <property type="project" value="InterPro"/>
</dbReference>
<feature type="transmembrane region" description="Helical" evidence="7">
    <location>
        <begin position="280"/>
        <end position="300"/>
    </location>
</feature>
<keyword evidence="5 7" id="KW-1133">Transmembrane helix</keyword>
<dbReference type="RefSeq" id="WP_231440184.1">
    <property type="nucleotide sequence ID" value="NZ_JAJOMB010000003.1"/>
</dbReference>
<dbReference type="PANTHER" id="PTHR23517:SF2">
    <property type="entry name" value="MULTIDRUG RESISTANCE PROTEIN MDTH"/>
    <property type="match status" value="1"/>
</dbReference>
<keyword evidence="2" id="KW-0813">Transport</keyword>
<keyword evidence="3" id="KW-1003">Cell membrane</keyword>
<dbReference type="PROSITE" id="PS50850">
    <property type="entry name" value="MFS"/>
    <property type="match status" value="1"/>
</dbReference>
<keyword evidence="6 7" id="KW-0472">Membrane</keyword>
<feature type="transmembrane region" description="Helical" evidence="7">
    <location>
        <begin position="244"/>
        <end position="268"/>
    </location>
</feature>
<feature type="transmembrane region" description="Helical" evidence="7">
    <location>
        <begin position="211"/>
        <end position="232"/>
    </location>
</feature>
<evidence type="ECO:0000256" key="3">
    <source>
        <dbReference type="ARBA" id="ARBA00022475"/>
    </source>
</evidence>
<dbReference type="Proteomes" id="UP001138997">
    <property type="component" value="Unassembled WGS sequence"/>
</dbReference>
<feature type="transmembrane region" description="Helical" evidence="7">
    <location>
        <begin position="166"/>
        <end position="186"/>
    </location>
</feature>
<feature type="transmembrane region" description="Helical" evidence="7">
    <location>
        <begin position="352"/>
        <end position="372"/>
    </location>
</feature>
<evidence type="ECO:0000256" key="2">
    <source>
        <dbReference type="ARBA" id="ARBA00022448"/>
    </source>
</evidence>
<dbReference type="Pfam" id="PF07690">
    <property type="entry name" value="MFS_1"/>
    <property type="match status" value="1"/>
</dbReference>
<feature type="transmembrane region" description="Helical" evidence="7">
    <location>
        <begin position="138"/>
        <end position="160"/>
    </location>
</feature>
<feature type="transmembrane region" description="Helical" evidence="7">
    <location>
        <begin position="42"/>
        <end position="59"/>
    </location>
</feature>